<evidence type="ECO:0000256" key="1">
    <source>
        <dbReference type="ARBA" id="ARBA00022741"/>
    </source>
</evidence>
<evidence type="ECO:0000313" key="8">
    <source>
        <dbReference type="EMBL" id="GIN19622.1"/>
    </source>
</evidence>
<dbReference type="SUPFAM" id="SSF52540">
    <property type="entry name" value="P-loop containing nucleoside triphosphate hydrolases"/>
    <property type="match status" value="1"/>
</dbReference>
<dbReference type="PROSITE" id="PS00688">
    <property type="entry name" value="SIGMA54_INTERACT_3"/>
    <property type="match status" value="1"/>
</dbReference>
<dbReference type="InterPro" id="IPR058031">
    <property type="entry name" value="AAA_lid_NorR"/>
</dbReference>
<dbReference type="InterPro" id="IPR009057">
    <property type="entry name" value="Homeodomain-like_sf"/>
</dbReference>
<dbReference type="PANTHER" id="PTHR32071">
    <property type="entry name" value="TRANSCRIPTIONAL REGULATORY PROTEIN"/>
    <property type="match status" value="1"/>
</dbReference>
<dbReference type="EMBL" id="BOQT01000002">
    <property type="protein sequence ID" value="GIN19622.1"/>
    <property type="molecule type" value="Genomic_DNA"/>
</dbReference>
<keyword evidence="5" id="KW-0804">Transcription</keyword>
<keyword evidence="2" id="KW-0058">Aromatic hydrocarbons catabolism</keyword>
<proteinExistence type="predicted"/>
<gene>
    <name evidence="8" type="ORF">J1TS3_07560</name>
</gene>
<name>A0ABQ4K3B7_9BACI</name>
<evidence type="ECO:0000256" key="4">
    <source>
        <dbReference type="ARBA" id="ARBA00023015"/>
    </source>
</evidence>
<dbReference type="Gene3D" id="3.40.50.300">
    <property type="entry name" value="P-loop containing nucleotide triphosphate hydrolases"/>
    <property type="match status" value="1"/>
</dbReference>
<dbReference type="Pfam" id="PF25601">
    <property type="entry name" value="AAA_lid_14"/>
    <property type="match status" value="1"/>
</dbReference>
<dbReference type="PROSITE" id="PS00675">
    <property type="entry name" value="SIGMA54_INTERACT_1"/>
    <property type="match status" value="1"/>
</dbReference>
<evidence type="ECO:0000256" key="5">
    <source>
        <dbReference type="ARBA" id="ARBA00023163"/>
    </source>
</evidence>
<keyword evidence="4" id="KW-0805">Transcription regulation</keyword>
<dbReference type="PROSITE" id="PS50045">
    <property type="entry name" value="SIGMA54_INTERACT_4"/>
    <property type="match status" value="1"/>
</dbReference>
<keyword evidence="1" id="KW-0547">Nucleotide-binding</keyword>
<protein>
    <recommendedName>
        <fullName evidence="6">HTH-type transcriptional regulatory protein TyrR</fullName>
    </recommendedName>
</protein>
<comment type="caution">
    <text evidence="8">The sequence shown here is derived from an EMBL/GenBank/DDBJ whole genome shotgun (WGS) entry which is preliminary data.</text>
</comment>
<organism evidence="8 9">
    <name type="scientific">Siminovitchia fordii</name>
    <dbReference type="NCBI Taxonomy" id="254759"/>
    <lineage>
        <taxon>Bacteria</taxon>
        <taxon>Bacillati</taxon>
        <taxon>Bacillota</taxon>
        <taxon>Bacilli</taxon>
        <taxon>Bacillales</taxon>
        <taxon>Bacillaceae</taxon>
        <taxon>Siminovitchia</taxon>
    </lineage>
</organism>
<evidence type="ECO:0000256" key="2">
    <source>
        <dbReference type="ARBA" id="ARBA00022797"/>
    </source>
</evidence>
<dbReference type="Pfam" id="PF18024">
    <property type="entry name" value="HTH_50"/>
    <property type="match status" value="1"/>
</dbReference>
<dbReference type="InterPro" id="IPR025944">
    <property type="entry name" value="Sigma_54_int_dom_CS"/>
</dbReference>
<feature type="domain" description="Sigma-54 factor interaction" evidence="7">
    <location>
        <begin position="169"/>
        <end position="398"/>
    </location>
</feature>
<reference evidence="8 9" key="1">
    <citation type="submission" date="2021-03" db="EMBL/GenBank/DDBJ databases">
        <title>Antimicrobial resistance genes in bacteria isolated from Japanese honey, and their potential for conferring macrolide and lincosamide resistance in the American foulbrood pathogen Paenibacillus larvae.</title>
        <authorList>
            <person name="Okamoto M."/>
            <person name="Kumagai M."/>
            <person name="Kanamori H."/>
            <person name="Takamatsu D."/>
        </authorList>
    </citation>
    <scope>NUCLEOTIDE SEQUENCE [LARGE SCALE GENOMIC DNA]</scope>
    <source>
        <strain evidence="8 9">J1TS3</strain>
    </source>
</reference>
<evidence type="ECO:0000256" key="3">
    <source>
        <dbReference type="ARBA" id="ARBA00022840"/>
    </source>
</evidence>
<keyword evidence="9" id="KW-1185">Reference proteome</keyword>
<dbReference type="RefSeq" id="WP_018706371.1">
    <property type="nucleotide sequence ID" value="NZ_BOQT01000002.1"/>
</dbReference>
<keyword evidence="3" id="KW-0067">ATP-binding</keyword>
<dbReference type="Gene3D" id="1.10.10.60">
    <property type="entry name" value="Homeodomain-like"/>
    <property type="match status" value="1"/>
</dbReference>
<dbReference type="InterPro" id="IPR002078">
    <property type="entry name" value="Sigma_54_int"/>
</dbReference>
<evidence type="ECO:0000259" key="7">
    <source>
        <dbReference type="PROSITE" id="PS50045"/>
    </source>
</evidence>
<dbReference type="InterPro" id="IPR027417">
    <property type="entry name" value="P-loop_NTPase"/>
</dbReference>
<dbReference type="Proteomes" id="UP000680279">
    <property type="component" value="Unassembled WGS sequence"/>
</dbReference>
<dbReference type="InterPro" id="IPR003593">
    <property type="entry name" value="AAA+_ATPase"/>
</dbReference>
<dbReference type="PANTHER" id="PTHR32071:SF57">
    <property type="entry name" value="C4-DICARBOXYLATE TRANSPORT TRANSCRIPTIONAL REGULATORY PROTEIN DCTD"/>
    <property type="match status" value="1"/>
</dbReference>
<accession>A0ABQ4K3B7</accession>
<dbReference type="InterPro" id="IPR025662">
    <property type="entry name" value="Sigma_54_int_dom_ATP-bd_1"/>
</dbReference>
<evidence type="ECO:0000256" key="6">
    <source>
        <dbReference type="ARBA" id="ARBA00029500"/>
    </source>
</evidence>
<evidence type="ECO:0000313" key="9">
    <source>
        <dbReference type="Proteomes" id="UP000680279"/>
    </source>
</evidence>
<sequence>MNFSFKIEIIALLEQSTYKGSGMVIMNSPSLNSNSPFVNALQSTLLSIYDEVIITDTKGRIAVSFGKIEKLWGDRTSLIGMNLFELEKQTFYEESTLEQTINKNKRTIIKTSWNNKRVLITCYPEVQDKKYLTWGLKLLSRNDNILMENKVEKEIDFSKALTKDTSRLFIVKSQKMMNVLSTVEMVSKVSSSVLLLGESGVGKEVIARAIHELGPRKKQPFIPVNCGAIPENLLESELFGYVEGAFSGAKKEGMPGKFELANHGVLFLDEIGEMPLNLQVKLLRVLQEREITPLGSFKSIKLDIQVITATNKDLKTLVDKGQFREDLYYRLNVIPIEIPSLRERLEELPYLISFFLHKYNHLYDRTVQIEQDAIDLMSIYEWPGNIRQLENTIERIVVTSTDTTVDASAVQEYMPLEQETAKAPPVFEQLMPLQDAVDLVEEQLINMAMEKYKSIKLAAKALNVSQPTMSRKYKKILTNLSKQNISPSEKRKILEDQLNNRLRSVAIATAAIIEPEEVSHLRNKSATKDPILQKLQTQLTMIRKQEGGIKWAFIFDIIDNQTFRTLVADKDFVMVPGEKYAGSPEFAEVARNAIKGRVEVTPIYRDIYGEWKTSLAPVIDDSGQVIALIGYDYSKEYIESELHKMGKVLKINL</sequence>
<dbReference type="InterPro" id="IPR030828">
    <property type="entry name" value="HTH_TyrR"/>
</dbReference>
<dbReference type="SMART" id="SM00382">
    <property type="entry name" value="AAA"/>
    <property type="match status" value="1"/>
</dbReference>
<dbReference type="Gene3D" id="1.10.8.60">
    <property type="match status" value="1"/>
</dbReference>
<dbReference type="CDD" id="cd00009">
    <property type="entry name" value="AAA"/>
    <property type="match status" value="1"/>
</dbReference>
<dbReference type="SUPFAM" id="SSF46689">
    <property type="entry name" value="Homeodomain-like"/>
    <property type="match status" value="1"/>
</dbReference>
<dbReference type="Pfam" id="PF00158">
    <property type="entry name" value="Sigma54_activat"/>
    <property type="match status" value="1"/>
</dbReference>